<dbReference type="AlphaFoldDB" id="A0A6N8KYC0"/>
<evidence type="ECO:0000259" key="13">
    <source>
        <dbReference type="PROSITE" id="PS50198"/>
    </source>
</evidence>
<keyword evidence="4 12" id="KW-0812">Transmembrane</keyword>
<evidence type="ECO:0000313" key="14">
    <source>
        <dbReference type="EMBL" id="MVZ61709.1"/>
    </source>
</evidence>
<evidence type="ECO:0000256" key="5">
    <source>
        <dbReference type="ARBA" id="ARBA00022989"/>
    </source>
</evidence>
<dbReference type="InterPro" id="IPR052029">
    <property type="entry name" value="PpiD_chaperone"/>
</dbReference>
<evidence type="ECO:0000256" key="12">
    <source>
        <dbReference type="SAM" id="Phobius"/>
    </source>
</evidence>
<keyword evidence="3" id="KW-0997">Cell inner membrane</keyword>
<evidence type="ECO:0000256" key="1">
    <source>
        <dbReference type="ARBA" id="ARBA00004382"/>
    </source>
</evidence>
<dbReference type="SUPFAM" id="SSF54534">
    <property type="entry name" value="FKBP-like"/>
    <property type="match status" value="1"/>
</dbReference>
<evidence type="ECO:0000256" key="2">
    <source>
        <dbReference type="ARBA" id="ARBA00022475"/>
    </source>
</evidence>
<dbReference type="Pfam" id="PF13623">
    <property type="entry name" value="SurA_N_2"/>
    <property type="match status" value="1"/>
</dbReference>
<reference evidence="14 15" key="1">
    <citation type="submission" date="2019-12" db="EMBL/GenBank/DDBJ databases">
        <authorList>
            <person name="Dong K."/>
        </authorList>
    </citation>
    <scope>NUCLEOTIDE SEQUENCE [LARGE SCALE GENOMIC DNA]</scope>
    <source>
        <strain evidence="14 15">JCM 31225</strain>
    </source>
</reference>
<dbReference type="Gene3D" id="3.10.50.40">
    <property type="match status" value="2"/>
</dbReference>
<evidence type="ECO:0000256" key="4">
    <source>
        <dbReference type="ARBA" id="ARBA00022692"/>
    </source>
</evidence>
<protein>
    <recommendedName>
        <fullName evidence="9">Periplasmic chaperone PpiD</fullName>
    </recommendedName>
    <alternativeName>
        <fullName evidence="10">Periplasmic folding chaperone</fullName>
    </alternativeName>
</protein>
<dbReference type="OrthoDB" id="9812372at2"/>
<keyword evidence="15" id="KW-1185">Reference proteome</keyword>
<comment type="similarity">
    <text evidence="8">Belongs to the PpiD chaperone family.</text>
</comment>
<evidence type="ECO:0000256" key="3">
    <source>
        <dbReference type="ARBA" id="ARBA00022519"/>
    </source>
</evidence>
<keyword evidence="6 12" id="KW-0472">Membrane</keyword>
<evidence type="ECO:0000256" key="6">
    <source>
        <dbReference type="ARBA" id="ARBA00023136"/>
    </source>
</evidence>
<feature type="domain" description="PpiC" evidence="13">
    <location>
        <begin position="342"/>
        <end position="440"/>
    </location>
</feature>
<dbReference type="InterPro" id="IPR000297">
    <property type="entry name" value="PPIase_PpiC"/>
</dbReference>
<keyword evidence="2" id="KW-1003">Cell membrane</keyword>
<feature type="transmembrane region" description="Helical" evidence="12">
    <location>
        <begin position="12"/>
        <end position="31"/>
    </location>
</feature>
<gene>
    <name evidence="14" type="ORF">GQF63_06725</name>
</gene>
<evidence type="ECO:0000256" key="10">
    <source>
        <dbReference type="ARBA" id="ARBA00042775"/>
    </source>
</evidence>
<dbReference type="GO" id="GO:0005886">
    <property type="term" value="C:plasma membrane"/>
    <property type="evidence" value="ECO:0007669"/>
    <property type="project" value="UniProtKB-SubCell"/>
</dbReference>
<organism evidence="14 15">
    <name type="scientific">Sphingobacterium humi</name>
    <dbReference type="NCBI Taxonomy" id="1796905"/>
    <lineage>
        <taxon>Bacteria</taxon>
        <taxon>Pseudomonadati</taxon>
        <taxon>Bacteroidota</taxon>
        <taxon>Sphingobacteriia</taxon>
        <taxon>Sphingobacteriales</taxon>
        <taxon>Sphingobacteriaceae</taxon>
        <taxon>Sphingobacterium</taxon>
    </lineage>
</organism>
<dbReference type="PANTHER" id="PTHR47529">
    <property type="entry name" value="PEPTIDYL-PROLYL CIS-TRANS ISOMERASE D"/>
    <property type="match status" value="1"/>
</dbReference>
<dbReference type="SUPFAM" id="SSF109998">
    <property type="entry name" value="Triger factor/SurA peptide-binding domain-like"/>
    <property type="match status" value="1"/>
</dbReference>
<keyword evidence="5 12" id="KW-1133">Transmembrane helix</keyword>
<comment type="subcellular location">
    <subcellularLocation>
        <location evidence="1">Cell inner membrane</location>
        <topology evidence="1">Single-pass type II membrane protein</topology>
        <orientation evidence="1">Periplasmic side</orientation>
    </subcellularLocation>
</comment>
<evidence type="ECO:0000313" key="15">
    <source>
        <dbReference type="Proteomes" id="UP000435036"/>
    </source>
</evidence>
<proteinExistence type="inferred from homology"/>
<dbReference type="PROSITE" id="PS50198">
    <property type="entry name" value="PPIC_PPIASE_2"/>
    <property type="match status" value="1"/>
</dbReference>
<dbReference type="InterPro" id="IPR046357">
    <property type="entry name" value="PPIase_dom_sf"/>
</dbReference>
<comment type="caution">
    <text evidence="14">The sequence shown here is derived from an EMBL/GenBank/DDBJ whole genome shotgun (WGS) entry which is preliminary data.</text>
</comment>
<evidence type="ECO:0000256" key="9">
    <source>
        <dbReference type="ARBA" id="ARBA00040743"/>
    </source>
</evidence>
<dbReference type="Pfam" id="PF13616">
    <property type="entry name" value="Rotamase_3"/>
    <property type="match status" value="1"/>
</dbReference>
<dbReference type="GO" id="GO:0003755">
    <property type="term" value="F:peptidyl-prolyl cis-trans isomerase activity"/>
    <property type="evidence" value="ECO:0007669"/>
    <property type="project" value="UniProtKB-KW"/>
</dbReference>
<keyword evidence="11" id="KW-0697">Rotamase</keyword>
<dbReference type="EMBL" id="WSQA01000004">
    <property type="protein sequence ID" value="MVZ61709.1"/>
    <property type="molecule type" value="Genomic_DNA"/>
</dbReference>
<accession>A0A6N8KYC0</accession>
<dbReference type="Proteomes" id="UP000435036">
    <property type="component" value="Unassembled WGS sequence"/>
</dbReference>
<name>A0A6N8KYC0_9SPHI</name>
<dbReference type="InterPro" id="IPR027304">
    <property type="entry name" value="Trigger_fact/SurA_dom_sf"/>
</dbReference>
<evidence type="ECO:0000256" key="8">
    <source>
        <dbReference type="ARBA" id="ARBA00038408"/>
    </source>
</evidence>
<keyword evidence="7" id="KW-0143">Chaperone</keyword>
<evidence type="ECO:0000256" key="11">
    <source>
        <dbReference type="PROSITE-ProRule" id="PRU00278"/>
    </source>
</evidence>
<dbReference type="PANTHER" id="PTHR47529:SF1">
    <property type="entry name" value="PERIPLASMIC CHAPERONE PPID"/>
    <property type="match status" value="1"/>
</dbReference>
<sequence>MGLMSYLRNRAGLVIFVIGLAIVAFLLGDIINMGTPFWRSSQSEVGSINGESVNHLAFNAQVDQANAMYQQQMGGNVTPQMRGFAVQQVWNQFISQELLKQEIEKIGIDVGKDELNSLIFGDNPSMQIMQAFANPQTGQLDKAYITAVREQAKTNPEVKQQWEGLLESVRNERLNQKYTNLINNSIYTTSLEAEYDYNSRNKLANFKYVMLDYASVNDAEVKLTDADYNEYYEKNKKAFRNEEETRNVEYVLFNASPNAADTATILGNIQKLKTDLQAATNDSSFVSINSDNKYPVKYYSKGQLSPALDSVVFNAASGTTVGPYLTQGVYEIAKVIETKFSPDSVKASHILLNPATEGGVDKALKKADSIKTLLANGASMAALAVEFSEDTGSKNNGGDLGTFTRGRMIPEFEEAAFSGAPGEIKVVNSNYGVHILKIEKQIGNSKIAKLAIVDKTIIAGKETTDAAYAKANSFFSAINKDNFEDIAKQQNASIQQNERTLAMDNMLGGVEVPRELVRWAYEAKVGDVSDKVYETEDNFIVARLKAVQPKGQQPMAAVKSLIEPVVKNLVKARMLKEKMNNALNGANSIDQVAQKLGKNALTVENIVLANPVIPGVAVENAVVGTVFGLQPNKPSKAIEGKQGVYAVQVSGFVNPKAIAAEELATQQKQITSAKAQRSWGVIFKALQDNAKIVDNRIKFY</sequence>
<dbReference type="RefSeq" id="WP_160368452.1">
    <property type="nucleotide sequence ID" value="NZ_WSQA01000004.1"/>
</dbReference>
<evidence type="ECO:0000256" key="7">
    <source>
        <dbReference type="ARBA" id="ARBA00023186"/>
    </source>
</evidence>
<keyword evidence="11 14" id="KW-0413">Isomerase</keyword>